<keyword evidence="2 6" id="KW-0479">Metal-binding</keyword>
<dbReference type="UniPathway" id="UPA00904">
    <property type="reaction ID" value="UER00875"/>
</dbReference>
<keyword evidence="1 6" id="KW-0028">Amino-acid biosynthesis</keyword>
<evidence type="ECO:0000256" key="2">
    <source>
        <dbReference type="ARBA" id="ARBA00022723"/>
    </source>
</evidence>
<comment type="function">
    <text evidence="6">Catalyzes the dehydration of methylthioribulose-1-phosphate (MTRu-1-P) into 2,3-diketo-5-methylthiopentyl-1-phosphate (DK-MTP-1-P).</text>
</comment>
<evidence type="ECO:0000256" key="1">
    <source>
        <dbReference type="ARBA" id="ARBA00022605"/>
    </source>
</evidence>
<dbReference type="HAMAP" id="MF_01677">
    <property type="entry name" value="Salvage_MtnB"/>
    <property type="match status" value="1"/>
</dbReference>
<feature type="binding site" evidence="6">
    <location>
        <position position="97"/>
    </location>
    <ligand>
        <name>Zn(2+)</name>
        <dbReference type="ChEBI" id="CHEBI:29105"/>
    </ligand>
</feature>
<sequence length="207" mass="23224">MDPKLVETKAVEVIEAGRFLYDRGWVPATSGNFSARLDRDHAALTASGKHKGRLTRDDILVVDMNGKSLDPGKRPSAETLLHTTLYRFFPDTAAVLHTHSINATVLSKIAGNAEAVVLEDYEVLKALQGVSTHATREVIPLFPNTQDMNALARDLADRLERQPDMHGFLIQGHGLYTWGRTMEETRRHIEAFEFLFACELEMRRLSP</sequence>
<dbReference type="RefSeq" id="WP_237381312.1">
    <property type="nucleotide sequence ID" value="NZ_CP071793.1"/>
</dbReference>
<keyword evidence="4 6" id="KW-0486">Methionine biosynthesis</keyword>
<dbReference type="Gene3D" id="3.40.225.10">
    <property type="entry name" value="Class II aldolase/adducin N-terminal domain"/>
    <property type="match status" value="1"/>
</dbReference>
<name>A0A8A4TNQ1_SULCO</name>
<dbReference type="AlphaFoldDB" id="A0A8A4TNQ1"/>
<dbReference type="GO" id="GO:0005737">
    <property type="term" value="C:cytoplasm"/>
    <property type="evidence" value="ECO:0007669"/>
    <property type="project" value="UniProtKB-UniRule"/>
</dbReference>
<evidence type="ECO:0000313" key="8">
    <source>
        <dbReference type="EMBL" id="QTD51180.1"/>
    </source>
</evidence>
<keyword evidence="5 6" id="KW-0456">Lyase</keyword>
<gene>
    <name evidence="6" type="primary">mtnB</name>
    <name evidence="8" type="ORF">J3U87_01815</name>
</gene>
<evidence type="ECO:0000256" key="3">
    <source>
        <dbReference type="ARBA" id="ARBA00022833"/>
    </source>
</evidence>
<protein>
    <recommendedName>
        <fullName evidence="6">Methylthioribulose-1-phosphate dehydratase</fullName>
        <shortName evidence="6">MTRu-1-P dehydratase</shortName>
        <ecNumber evidence="6">4.2.1.109</ecNumber>
    </recommendedName>
</protein>
<dbReference type="NCBIfam" id="NF006672">
    <property type="entry name" value="PRK09220.1"/>
    <property type="match status" value="1"/>
</dbReference>
<feature type="binding site" evidence="6">
    <location>
        <position position="99"/>
    </location>
    <ligand>
        <name>Zn(2+)</name>
        <dbReference type="ChEBI" id="CHEBI:29105"/>
    </ligand>
</feature>
<dbReference type="PANTHER" id="PTHR10640:SF7">
    <property type="entry name" value="METHYLTHIORIBULOSE-1-PHOSPHATE DEHYDRATASE"/>
    <property type="match status" value="1"/>
</dbReference>
<evidence type="ECO:0000256" key="4">
    <source>
        <dbReference type="ARBA" id="ARBA00023167"/>
    </source>
</evidence>
<dbReference type="EC" id="4.2.1.109" evidence="6"/>
<organism evidence="8 9">
    <name type="scientific">Sulfidibacter corallicola</name>
    <dbReference type="NCBI Taxonomy" id="2818388"/>
    <lineage>
        <taxon>Bacteria</taxon>
        <taxon>Pseudomonadati</taxon>
        <taxon>Acidobacteriota</taxon>
        <taxon>Holophagae</taxon>
        <taxon>Acanthopleuribacterales</taxon>
        <taxon>Acanthopleuribacteraceae</taxon>
        <taxon>Sulfidibacter</taxon>
    </lineage>
</organism>
<dbReference type="NCBIfam" id="TIGR03328">
    <property type="entry name" value="salvage_mtnB"/>
    <property type="match status" value="1"/>
</dbReference>
<dbReference type="Pfam" id="PF00596">
    <property type="entry name" value="Aldolase_II"/>
    <property type="match status" value="1"/>
</dbReference>
<dbReference type="InterPro" id="IPR017714">
    <property type="entry name" value="MethylthioRu-1-P_deHdtase_MtnB"/>
</dbReference>
<evidence type="ECO:0000256" key="6">
    <source>
        <dbReference type="HAMAP-Rule" id="MF_01677"/>
    </source>
</evidence>
<dbReference type="SMART" id="SM01007">
    <property type="entry name" value="Aldolase_II"/>
    <property type="match status" value="1"/>
</dbReference>
<proteinExistence type="inferred from homology"/>
<keyword evidence="9" id="KW-1185">Reference proteome</keyword>
<comment type="cofactor">
    <cofactor evidence="6">
        <name>Zn(2+)</name>
        <dbReference type="ChEBI" id="CHEBI:29105"/>
    </cofactor>
    <text evidence="6">Binds 1 zinc ion per subunit.</text>
</comment>
<comment type="pathway">
    <text evidence="6">Amino-acid biosynthesis; L-methionine biosynthesis via salvage pathway; L-methionine from S-methyl-5-thio-alpha-D-ribose 1-phosphate: step 2/6.</text>
</comment>
<accession>A0A8A4TNQ1</accession>
<dbReference type="Proteomes" id="UP000663929">
    <property type="component" value="Chromosome"/>
</dbReference>
<comment type="catalytic activity">
    <reaction evidence="6">
        <text>5-(methylsulfanyl)-D-ribulose 1-phosphate = 5-methylsulfanyl-2,3-dioxopentyl phosphate + H2O</text>
        <dbReference type="Rhea" id="RHEA:15549"/>
        <dbReference type="ChEBI" id="CHEBI:15377"/>
        <dbReference type="ChEBI" id="CHEBI:58548"/>
        <dbReference type="ChEBI" id="CHEBI:58828"/>
        <dbReference type="EC" id="4.2.1.109"/>
    </reaction>
</comment>
<dbReference type="PANTHER" id="PTHR10640">
    <property type="entry name" value="METHYLTHIORIBULOSE-1-PHOSPHATE DEHYDRATASE"/>
    <property type="match status" value="1"/>
</dbReference>
<comment type="similarity">
    <text evidence="6">Belongs to the aldolase class II family. MtnB subfamily.</text>
</comment>
<dbReference type="GO" id="GO:0008270">
    <property type="term" value="F:zinc ion binding"/>
    <property type="evidence" value="ECO:0007669"/>
    <property type="project" value="UniProtKB-UniRule"/>
</dbReference>
<dbReference type="SUPFAM" id="SSF53639">
    <property type="entry name" value="AraD/HMP-PK domain-like"/>
    <property type="match status" value="1"/>
</dbReference>
<evidence type="ECO:0000256" key="5">
    <source>
        <dbReference type="ARBA" id="ARBA00023239"/>
    </source>
</evidence>
<dbReference type="EMBL" id="CP071793">
    <property type="protein sequence ID" value="QTD51180.1"/>
    <property type="molecule type" value="Genomic_DNA"/>
</dbReference>
<keyword evidence="3 6" id="KW-0862">Zinc</keyword>
<dbReference type="KEGG" id="scor:J3U87_01815"/>
<dbReference type="InterPro" id="IPR001303">
    <property type="entry name" value="Aldolase_II/adducin_N"/>
</dbReference>
<evidence type="ECO:0000259" key="7">
    <source>
        <dbReference type="SMART" id="SM01007"/>
    </source>
</evidence>
<evidence type="ECO:0000313" key="9">
    <source>
        <dbReference type="Proteomes" id="UP000663929"/>
    </source>
</evidence>
<feature type="domain" description="Class II aldolase/adducin N-terminal" evidence="7">
    <location>
        <begin position="11"/>
        <end position="200"/>
    </location>
</feature>
<dbReference type="InterPro" id="IPR036409">
    <property type="entry name" value="Aldolase_II/adducin_N_sf"/>
</dbReference>
<dbReference type="GO" id="GO:0019509">
    <property type="term" value="P:L-methionine salvage from methylthioadenosine"/>
    <property type="evidence" value="ECO:0007669"/>
    <property type="project" value="UniProtKB-UniRule"/>
</dbReference>
<reference evidence="8" key="1">
    <citation type="submission" date="2021-03" db="EMBL/GenBank/DDBJ databases">
        <title>Acanthopleuribacteraceae sp. M133.</title>
        <authorList>
            <person name="Wang G."/>
        </authorList>
    </citation>
    <scope>NUCLEOTIDE SEQUENCE</scope>
    <source>
        <strain evidence="8">M133</strain>
    </source>
</reference>
<dbReference type="GO" id="GO:0046570">
    <property type="term" value="F:methylthioribulose 1-phosphate dehydratase activity"/>
    <property type="evidence" value="ECO:0007669"/>
    <property type="project" value="UniProtKB-UniRule"/>
</dbReference>